<proteinExistence type="predicted"/>
<reference evidence="2 3" key="1">
    <citation type="submission" date="2018-02" db="EMBL/GenBank/DDBJ databases">
        <title>Genomic Encyclopedia of Archaeal and Bacterial Type Strains, Phase II (KMG-II): from individual species to whole genera.</title>
        <authorList>
            <person name="Goeker M."/>
        </authorList>
    </citation>
    <scope>NUCLEOTIDE SEQUENCE [LARGE SCALE GENOMIC DNA]</scope>
    <source>
        <strain evidence="2 3">DSM 16809</strain>
    </source>
</reference>
<evidence type="ECO:0000256" key="1">
    <source>
        <dbReference type="SAM" id="Coils"/>
    </source>
</evidence>
<name>A0A2S6IMY1_9FLAO</name>
<organism evidence="2 3">
    <name type="scientific">Nonlabens xylanidelens</name>
    <dbReference type="NCBI Taxonomy" id="191564"/>
    <lineage>
        <taxon>Bacteria</taxon>
        <taxon>Pseudomonadati</taxon>
        <taxon>Bacteroidota</taxon>
        <taxon>Flavobacteriia</taxon>
        <taxon>Flavobacteriales</taxon>
        <taxon>Flavobacteriaceae</taxon>
        <taxon>Nonlabens</taxon>
    </lineage>
</organism>
<comment type="caution">
    <text evidence="2">The sequence shown here is derived from an EMBL/GenBank/DDBJ whole genome shotgun (WGS) entry which is preliminary data.</text>
</comment>
<keyword evidence="3" id="KW-1185">Reference proteome</keyword>
<keyword evidence="1" id="KW-0175">Coiled coil</keyword>
<dbReference type="RefSeq" id="WP_104514888.1">
    <property type="nucleotide sequence ID" value="NZ_MQVW01000002.1"/>
</dbReference>
<dbReference type="EMBL" id="PTJE01000002">
    <property type="protein sequence ID" value="PPK95583.1"/>
    <property type="molecule type" value="Genomic_DNA"/>
</dbReference>
<gene>
    <name evidence="2" type="ORF">LY01_01174</name>
</gene>
<dbReference type="OrthoDB" id="1444310at2"/>
<sequence length="158" mass="19311">MDTILNILTIGLRPLYYKHYSFYLIIINFRNKLPRKQNQAQKLNKNIEKIILKDNYNLFSVIDLSTQKVNFTESDVDLFYNQLNHFDYNFVIFKNYYKSIVKNLNRFNPKANDQSFDTAMLIDILKDQKSKPYKPFPILWYHIKYKYKLTSWIFRHFN</sequence>
<protein>
    <submittedName>
        <fullName evidence="2">Uncharacterized protein</fullName>
    </submittedName>
</protein>
<dbReference type="Proteomes" id="UP000239002">
    <property type="component" value="Unassembled WGS sequence"/>
</dbReference>
<evidence type="ECO:0000313" key="3">
    <source>
        <dbReference type="Proteomes" id="UP000239002"/>
    </source>
</evidence>
<evidence type="ECO:0000313" key="2">
    <source>
        <dbReference type="EMBL" id="PPK95583.1"/>
    </source>
</evidence>
<dbReference type="AlphaFoldDB" id="A0A2S6IMY1"/>
<feature type="coiled-coil region" evidence="1">
    <location>
        <begin position="26"/>
        <end position="53"/>
    </location>
</feature>
<accession>A0A2S6IMY1</accession>